<keyword evidence="3" id="KW-1185">Reference proteome</keyword>
<dbReference type="AlphaFoldDB" id="A0A3S5CH63"/>
<name>A0A3S5CH63_9PLAT</name>
<comment type="caution">
    <text evidence="2">The sequence shown here is derived from an EMBL/GenBank/DDBJ whole genome shotgun (WGS) entry which is preliminary data.</text>
</comment>
<feature type="compositionally biased region" description="Basic and acidic residues" evidence="1">
    <location>
        <begin position="26"/>
        <end position="37"/>
    </location>
</feature>
<feature type="region of interest" description="Disordered" evidence="1">
    <location>
        <begin position="1"/>
        <end position="44"/>
    </location>
</feature>
<reference evidence="2" key="1">
    <citation type="submission" date="2018-11" db="EMBL/GenBank/DDBJ databases">
        <authorList>
            <consortium name="Pathogen Informatics"/>
        </authorList>
    </citation>
    <scope>NUCLEOTIDE SEQUENCE</scope>
</reference>
<dbReference type="EMBL" id="CAAALY010002999">
    <property type="protein sequence ID" value="VEL08036.1"/>
    <property type="molecule type" value="Genomic_DNA"/>
</dbReference>
<accession>A0A3S5CH63</accession>
<gene>
    <name evidence="2" type="ORF">PXEA_LOCUS1476</name>
</gene>
<proteinExistence type="predicted"/>
<dbReference type="Proteomes" id="UP000784294">
    <property type="component" value="Unassembled WGS sequence"/>
</dbReference>
<evidence type="ECO:0000313" key="2">
    <source>
        <dbReference type="EMBL" id="VEL08036.1"/>
    </source>
</evidence>
<evidence type="ECO:0000256" key="1">
    <source>
        <dbReference type="SAM" id="MobiDB-lite"/>
    </source>
</evidence>
<evidence type="ECO:0000313" key="3">
    <source>
        <dbReference type="Proteomes" id="UP000784294"/>
    </source>
</evidence>
<organism evidence="2 3">
    <name type="scientific">Protopolystoma xenopodis</name>
    <dbReference type="NCBI Taxonomy" id="117903"/>
    <lineage>
        <taxon>Eukaryota</taxon>
        <taxon>Metazoa</taxon>
        <taxon>Spiralia</taxon>
        <taxon>Lophotrochozoa</taxon>
        <taxon>Platyhelminthes</taxon>
        <taxon>Monogenea</taxon>
        <taxon>Polyopisthocotylea</taxon>
        <taxon>Polystomatidea</taxon>
        <taxon>Polystomatidae</taxon>
        <taxon>Protopolystoma</taxon>
    </lineage>
</organism>
<protein>
    <submittedName>
        <fullName evidence="2">Uncharacterized protein</fullName>
    </submittedName>
</protein>
<sequence length="95" mass="10538">MAHNSAGRILPGRTRQEDCSCSVMPKPDKEAEAKPVPEPDGVMPEHATKTRVAMRHRDLLTVLLGLRNSIVHYSKCLLPPATCATTPRRRTKQPN</sequence>